<name>A0A319DRY1_9EURO</name>
<dbReference type="GO" id="GO:0005634">
    <property type="term" value="C:nucleus"/>
    <property type="evidence" value="ECO:0007669"/>
    <property type="project" value="UniProtKB-SubCell"/>
</dbReference>
<keyword evidence="4" id="KW-0804">Transcription</keyword>
<protein>
    <recommendedName>
        <fullName evidence="6">MADS-box domain-containing protein</fullName>
    </recommendedName>
</protein>
<accession>A0A319DRY1</accession>
<evidence type="ECO:0000259" key="6">
    <source>
        <dbReference type="PROSITE" id="PS50066"/>
    </source>
</evidence>
<keyword evidence="8" id="KW-1185">Reference proteome</keyword>
<proteinExistence type="predicted"/>
<sequence length="53" mass="6099">RRKYSLFLKASEYSKLCETEIALVIYLKPTGQVFSFNSDSQWHPSCDELVGNV</sequence>
<dbReference type="PROSITE" id="PS50066">
    <property type="entry name" value="MADS_BOX_2"/>
    <property type="match status" value="1"/>
</dbReference>
<keyword evidence="5" id="KW-0539">Nucleus</keyword>
<feature type="non-terminal residue" evidence="7">
    <location>
        <position position="53"/>
    </location>
</feature>
<evidence type="ECO:0000313" key="7">
    <source>
        <dbReference type="EMBL" id="PYH99184.1"/>
    </source>
</evidence>
<dbReference type="GO" id="GO:0046983">
    <property type="term" value="F:protein dimerization activity"/>
    <property type="evidence" value="ECO:0007669"/>
    <property type="project" value="InterPro"/>
</dbReference>
<dbReference type="STRING" id="1448320.A0A319DRY1"/>
<dbReference type="GO" id="GO:0045944">
    <property type="term" value="P:positive regulation of transcription by RNA polymerase II"/>
    <property type="evidence" value="ECO:0007669"/>
    <property type="project" value="UniProtKB-ARBA"/>
</dbReference>
<dbReference type="VEuPathDB" id="FungiDB:BO71DRAFT_305556"/>
<dbReference type="InterPro" id="IPR036879">
    <property type="entry name" value="TF_MADSbox_sf"/>
</dbReference>
<dbReference type="Proteomes" id="UP000247810">
    <property type="component" value="Unassembled WGS sequence"/>
</dbReference>
<evidence type="ECO:0000313" key="8">
    <source>
        <dbReference type="Proteomes" id="UP000247810"/>
    </source>
</evidence>
<gene>
    <name evidence="7" type="ORF">BO71DRAFT_305556</name>
</gene>
<comment type="subcellular location">
    <subcellularLocation>
        <location evidence="1">Nucleus</location>
    </subcellularLocation>
</comment>
<evidence type="ECO:0000256" key="1">
    <source>
        <dbReference type="ARBA" id="ARBA00004123"/>
    </source>
</evidence>
<dbReference type="InterPro" id="IPR002100">
    <property type="entry name" value="TF_MADSbox"/>
</dbReference>
<feature type="domain" description="MADS-box" evidence="6">
    <location>
        <begin position="1"/>
        <end position="40"/>
    </location>
</feature>
<dbReference type="OrthoDB" id="1898716at2759"/>
<dbReference type="GO" id="GO:0003677">
    <property type="term" value="F:DNA binding"/>
    <property type="evidence" value="ECO:0007669"/>
    <property type="project" value="UniProtKB-KW"/>
</dbReference>
<dbReference type="EMBL" id="KZ825804">
    <property type="protein sequence ID" value="PYH99184.1"/>
    <property type="molecule type" value="Genomic_DNA"/>
</dbReference>
<dbReference type="Pfam" id="PF00319">
    <property type="entry name" value="SRF-TF"/>
    <property type="match status" value="1"/>
</dbReference>
<keyword evidence="3" id="KW-0238">DNA-binding</keyword>
<feature type="non-terminal residue" evidence="7">
    <location>
        <position position="1"/>
    </location>
</feature>
<evidence type="ECO:0000256" key="4">
    <source>
        <dbReference type="ARBA" id="ARBA00023163"/>
    </source>
</evidence>
<evidence type="ECO:0000256" key="3">
    <source>
        <dbReference type="ARBA" id="ARBA00023125"/>
    </source>
</evidence>
<evidence type="ECO:0000256" key="5">
    <source>
        <dbReference type="ARBA" id="ARBA00023242"/>
    </source>
</evidence>
<dbReference type="Gene3D" id="3.40.1810.10">
    <property type="entry name" value="Transcription factor, MADS-box"/>
    <property type="match status" value="1"/>
</dbReference>
<organism evidence="7 8">
    <name type="scientific">Aspergillus ellipticus CBS 707.79</name>
    <dbReference type="NCBI Taxonomy" id="1448320"/>
    <lineage>
        <taxon>Eukaryota</taxon>
        <taxon>Fungi</taxon>
        <taxon>Dikarya</taxon>
        <taxon>Ascomycota</taxon>
        <taxon>Pezizomycotina</taxon>
        <taxon>Eurotiomycetes</taxon>
        <taxon>Eurotiomycetidae</taxon>
        <taxon>Eurotiales</taxon>
        <taxon>Aspergillaceae</taxon>
        <taxon>Aspergillus</taxon>
        <taxon>Aspergillus subgen. Circumdati</taxon>
    </lineage>
</organism>
<evidence type="ECO:0000256" key="2">
    <source>
        <dbReference type="ARBA" id="ARBA00023015"/>
    </source>
</evidence>
<keyword evidence="2" id="KW-0805">Transcription regulation</keyword>
<dbReference type="SUPFAM" id="SSF55455">
    <property type="entry name" value="SRF-like"/>
    <property type="match status" value="1"/>
</dbReference>
<reference evidence="7 8" key="1">
    <citation type="submission" date="2018-02" db="EMBL/GenBank/DDBJ databases">
        <title>The genomes of Aspergillus section Nigri reveals drivers in fungal speciation.</title>
        <authorList>
            <consortium name="DOE Joint Genome Institute"/>
            <person name="Vesth T.C."/>
            <person name="Nybo J."/>
            <person name="Theobald S."/>
            <person name="Brandl J."/>
            <person name="Frisvad J.C."/>
            <person name="Nielsen K.F."/>
            <person name="Lyhne E.K."/>
            <person name="Kogle M.E."/>
            <person name="Kuo A."/>
            <person name="Riley R."/>
            <person name="Clum A."/>
            <person name="Nolan M."/>
            <person name="Lipzen A."/>
            <person name="Salamov A."/>
            <person name="Henrissat B."/>
            <person name="Wiebenga A."/>
            <person name="De vries R.P."/>
            <person name="Grigoriev I.V."/>
            <person name="Mortensen U.H."/>
            <person name="Andersen M.R."/>
            <person name="Baker S.E."/>
        </authorList>
    </citation>
    <scope>NUCLEOTIDE SEQUENCE [LARGE SCALE GENOMIC DNA]</scope>
    <source>
        <strain evidence="7 8">CBS 707.79</strain>
    </source>
</reference>
<dbReference type="AlphaFoldDB" id="A0A319DRY1"/>